<dbReference type="InterPro" id="IPR014710">
    <property type="entry name" value="RmlC-like_jellyroll"/>
</dbReference>
<evidence type="ECO:0000313" key="8">
    <source>
        <dbReference type="Proteomes" id="UP000199163"/>
    </source>
</evidence>
<dbReference type="OrthoDB" id="581021at2"/>
<organism evidence="7 8">
    <name type="scientific">Alteribacillus persepolensis</name>
    <dbReference type="NCBI Taxonomy" id="568899"/>
    <lineage>
        <taxon>Bacteria</taxon>
        <taxon>Bacillati</taxon>
        <taxon>Bacillota</taxon>
        <taxon>Bacilli</taxon>
        <taxon>Bacillales</taxon>
        <taxon>Bacillaceae</taxon>
        <taxon>Alteribacillus</taxon>
    </lineage>
</organism>
<keyword evidence="7" id="KW-0418">Kinase</keyword>
<dbReference type="InterPro" id="IPR036390">
    <property type="entry name" value="WH_DNA-bd_sf"/>
</dbReference>
<dbReference type="PROSITE" id="PS50042">
    <property type="entry name" value="CNMP_BINDING_3"/>
    <property type="match status" value="1"/>
</dbReference>
<keyword evidence="2" id="KW-0238">DNA-binding</keyword>
<dbReference type="STRING" id="568899.SAMN05192534_1412"/>
<sequence>MNREPFTWSNHIDYGQIRKLSRNAIVYRQGDLGNGFYYLHEGEVKISMLRDDGHEQIIDYVLSGGLIGEQGLTEGTYFTTAEITLDSTLYYFSSNDFRNLCTDYPEAAQEFSFSLIAKIRMLAKIESIVDAPADIQLAYYLCLLYEKTANLTISLNQSSISNYIGKSRVTVWKIFKEWKEEGIIQVSDRAICIKELNKIEEIIDEYLSRTKK</sequence>
<evidence type="ECO:0000259" key="5">
    <source>
        <dbReference type="PROSITE" id="PS50042"/>
    </source>
</evidence>
<keyword evidence="3" id="KW-0010">Activator</keyword>
<protein>
    <submittedName>
        <fullName evidence="7">cAMP-binding domain of CRP or a regulatory subunit of cAMP-dependent protein kinases</fullName>
    </submittedName>
</protein>
<dbReference type="PANTHER" id="PTHR24567:SF26">
    <property type="entry name" value="REGULATORY PROTEIN YEIL"/>
    <property type="match status" value="1"/>
</dbReference>
<evidence type="ECO:0000313" key="7">
    <source>
        <dbReference type="EMBL" id="SDI38050.1"/>
    </source>
</evidence>
<dbReference type="Gene3D" id="2.60.120.10">
    <property type="entry name" value="Jelly Rolls"/>
    <property type="match status" value="1"/>
</dbReference>
<evidence type="ECO:0000256" key="2">
    <source>
        <dbReference type="ARBA" id="ARBA00023125"/>
    </source>
</evidence>
<dbReference type="GO" id="GO:0005829">
    <property type="term" value="C:cytosol"/>
    <property type="evidence" value="ECO:0007669"/>
    <property type="project" value="TreeGrafter"/>
</dbReference>
<dbReference type="AlphaFoldDB" id="A0A1G8K5G0"/>
<dbReference type="InterPro" id="IPR050397">
    <property type="entry name" value="Env_Response_Regulators"/>
</dbReference>
<feature type="domain" description="Cyclic nucleotide-binding" evidence="5">
    <location>
        <begin position="26"/>
        <end position="100"/>
    </location>
</feature>
<dbReference type="Pfam" id="PF00027">
    <property type="entry name" value="cNMP_binding"/>
    <property type="match status" value="1"/>
</dbReference>
<dbReference type="Proteomes" id="UP000199163">
    <property type="component" value="Unassembled WGS sequence"/>
</dbReference>
<dbReference type="SUPFAM" id="SSF46785">
    <property type="entry name" value="Winged helix' DNA-binding domain"/>
    <property type="match status" value="1"/>
</dbReference>
<dbReference type="SMART" id="SM00100">
    <property type="entry name" value="cNMP"/>
    <property type="match status" value="1"/>
</dbReference>
<reference evidence="7 8" key="1">
    <citation type="submission" date="2016-10" db="EMBL/GenBank/DDBJ databases">
        <authorList>
            <person name="de Groot N.N."/>
        </authorList>
    </citation>
    <scope>NUCLEOTIDE SEQUENCE [LARGE SCALE GENOMIC DNA]</scope>
    <source>
        <strain evidence="7 8">DSM 21632</strain>
    </source>
</reference>
<dbReference type="InterPro" id="IPR000595">
    <property type="entry name" value="cNMP-bd_dom"/>
</dbReference>
<proteinExistence type="predicted"/>
<dbReference type="EMBL" id="FNDK01000041">
    <property type="protein sequence ID" value="SDI38050.1"/>
    <property type="molecule type" value="Genomic_DNA"/>
</dbReference>
<feature type="domain" description="HTH crp-type" evidence="6">
    <location>
        <begin position="131"/>
        <end position="197"/>
    </location>
</feature>
<evidence type="ECO:0000256" key="3">
    <source>
        <dbReference type="ARBA" id="ARBA00023159"/>
    </source>
</evidence>
<accession>A0A1G8K5G0</accession>
<dbReference type="PROSITE" id="PS51063">
    <property type="entry name" value="HTH_CRP_2"/>
    <property type="match status" value="1"/>
</dbReference>
<keyword evidence="7" id="KW-0808">Transferase</keyword>
<gene>
    <name evidence="7" type="ORF">SAMN05192534_1412</name>
</gene>
<dbReference type="InterPro" id="IPR012318">
    <property type="entry name" value="HTH_CRP"/>
</dbReference>
<dbReference type="SMART" id="SM00419">
    <property type="entry name" value="HTH_CRP"/>
    <property type="match status" value="1"/>
</dbReference>
<keyword evidence="1" id="KW-0805">Transcription regulation</keyword>
<keyword evidence="4" id="KW-0804">Transcription</keyword>
<dbReference type="GO" id="GO:0003700">
    <property type="term" value="F:DNA-binding transcription factor activity"/>
    <property type="evidence" value="ECO:0007669"/>
    <property type="project" value="TreeGrafter"/>
</dbReference>
<dbReference type="CDD" id="cd00038">
    <property type="entry name" value="CAP_ED"/>
    <property type="match status" value="1"/>
</dbReference>
<dbReference type="PANTHER" id="PTHR24567">
    <property type="entry name" value="CRP FAMILY TRANSCRIPTIONAL REGULATORY PROTEIN"/>
    <property type="match status" value="1"/>
</dbReference>
<evidence type="ECO:0000259" key="6">
    <source>
        <dbReference type="PROSITE" id="PS51063"/>
    </source>
</evidence>
<dbReference type="Pfam" id="PF13545">
    <property type="entry name" value="HTH_Crp_2"/>
    <property type="match status" value="1"/>
</dbReference>
<keyword evidence="8" id="KW-1185">Reference proteome</keyword>
<dbReference type="SUPFAM" id="SSF51206">
    <property type="entry name" value="cAMP-binding domain-like"/>
    <property type="match status" value="1"/>
</dbReference>
<name>A0A1G8K5G0_9BACI</name>
<dbReference type="GO" id="GO:0003677">
    <property type="term" value="F:DNA binding"/>
    <property type="evidence" value="ECO:0007669"/>
    <property type="project" value="UniProtKB-KW"/>
</dbReference>
<dbReference type="InterPro" id="IPR018490">
    <property type="entry name" value="cNMP-bd_dom_sf"/>
</dbReference>
<dbReference type="GO" id="GO:0016301">
    <property type="term" value="F:kinase activity"/>
    <property type="evidence" value="ECO:0007669"/>
    <property type="project" value="UniProtKB-KW"/>
</dbReference>
<evidence type="ECO:0000256" key="1">
    <source>
        <dbReference type="ARBA" id="ARBA00023015"/>
    </source>
</evidence>
<dbReference type="RefSeq" id="WP_091276814.1">
    <property type="nucleotide sequence ID" value="NZ_FNDK01000041.1"/>
</dbReference>
<evidence type="ECO:0000256" key="4">
    <source>
        <dbReference type="ARBA" id="ARBA00023163"/>
    </source>
</evidence>